<dbReference type="Proteomes" id="UP000327118">
    <property type="component" value="Unassembled WGS sequence"/>
</dbReference>
<evidence type="ECO:0000313" key="2">
    <source>
        <dbReference type="EMBL" id="KAE8350026.1"/>
    </source>
</evidence>
<sequence length="154" mass="16961">MPVRMVFFLERISMNYADLEGERTIEGGRCSGCDRIHQRPQQTKTQPHSLVGAMTLWCLSLQTAFGTYFVENACSDGMTTSPPSTRYVHTKHGGSDRSYVIVRIPVGGFPVTKSQRLPFGTGPRGPKELTGSGLNAKKSVCNEMEFSTAQAKKK</sequence>
<proteinExistence type="predicted"/>
<dbReference type="EMBL" id="ML739253">
    <property type="protein sequence ID" value="KAE8350026.1"/>
    <property type="molecule type" value="Genomic_DNA"/>
</dbReference>
<feature type="region of interest" description="Disordered" evidence="1">
    <location>
        <begin position="115"/>
        <end position="134"/>
    </location>
</feature>
<reference evidence="3" key="1">
    <citation type="submission" date="2019-04" db="EMBL/GenBank/DDBJ databases">
        <title>Friends and foes A comparative genomics studyof 23 Aspergillus species from section Flavi.</title>
        <authorList>
            <consortium name="DOE Joint Genome Institute"/>
            <person name="Kjaerbolling I."/>
            <person name="Vesth T."/>
            <person name="Frisvad J.C."/>
            <person name="Nybo J.L."/>
            <person name="Theobald S."/>
            <person name="Kildgaard S."/>
            <person name="Isbrandt T."/>
            <person name="Kuo A."/>
            <person name="Sato A."/>
            <person name="Lyhne E.K."/>
            <person name="Kogle M.E."/>
            <person name="Wiebenga A."/>
            <person name="Kun R.S."/>
            <person name="Lubbers R.J."/>
            <person name="Makela M.R."/>
            <person name="Barry K."/>
            <person name="Chovatia M."/>
            <person name="Clum A."/>
            <person name="Daum C."/>
            <person name="Haridas S."/>
            <person name="He G."/>
            <person name="LaButti K."/>
            <person name="Lipzen A."/>
            <person name="Mondo S."/>
            <person name="Riley R."/>
            <person name="Salamov A."/>
            <person name="Simmons B.A."/>
            <person name="Magnuson J.K."/>
            <person name="Henrissat B."/>
            <person name="Mortensen U.H."/>
            <person name="Larsen T.O."/>
            <person name="Devries R.P."/>
            <person name="Grigoriev I.V."/>
            <person name="Machida M."/>
            <person name="Baker S.E."/>
            <person name="Andersen M.R."/>
        </authorList>
    </citation>
    <scope>NUCLEOTIDE SEQUENCE [LARGE SCALE GENOMIC DNA]</scope>
    <source>
        <strain evidence="3">CBS 553.77</strain>
    </source>
</reference>
<keyword evidence="3" id="KW-1185">Reference proteome</keyword>
<protein>
    <submittedName>
        <fullName evidence="2">Uncharacterized protein</fullName>
    </submittedName>
</protein>
<accession>A0A5N6YZA5</accession>
<gene>
    <name evidence="2" type="ORF">BDV28DRAFT_139935</name>
</gene>
<evidence type="ECO:0000313" key="3">
    <source>
        <dbReference type="Proteomes" id="UP000327118"/>
    </source>
</evidence>
<evidence type="ECO:0000256" key="1">
    <source>
        <dbReference type="SAM" id="MobiDB-lite"/>
    </source>
</evidence>
<organism evidence="2 3">
    <name type="scientific">Aspergillus coremiiformis</name>
    <dbReference type="NCBI Taxonomy" id="138285"/>
    <lineage>
        <taxon>Eukaryota</taxon>
        <taxon>Fungi</taxon>
        <taxon>Dikarya</taxon>
        <taxon>Ascomycota</taxon>
        <taxon>Pezizomycotina</taxon>
        <taxon>Eurotiomycetes</taxon>
        <taxon>Eurotiomycetidae</taxon>
        <taxon>Eurotiales</taxon>
        <taxon>Aspergillaceae</taxon>
        <taxon>Aspergillus</taxon>
        <taxon>Aspergillus subgen. Circumdati</taxon>
    </lineage>
</organism>
<name>A0A5N6YZA5_9EURO</name>
<dbReference type="AlphaFoldDB" id="A0A5N6YZA5"/>